<dbReference type="Pfam" id="PF24199">
    <property type="entry name" value="DUF7424"/>
    <property type="match status" value="1"/>
</dbReference>
<dbReference type="Proteomes" id="UP000885348">
    <property type="component" value="Unassembled WGS sequence"/>
</dbReference>
<sequence length="222" mass="24454">MKKYLTIAAVSLLLSGCKVGVEADVNTDELQSTEQKEVSADLNFEVGSCSSSEDSRVESDGLLKIKSKIPTIFKNAEYVDCYTKNFDSFAHFKIPVSVGVMQKDKPFKNDVYLYSYGSIMAGIGAKKELISRIRQAERDIPSGMDFGITVNVNKGTKPFPKTITLLGVFADKDYPVPVGNLDFNMKKVALTLSDVSVQSLLEDGAVPFMVKPEYFDVFKGKD</sequence>
<keyword evidence="1" id="KW-0732">Signal</keyword>
<feature type="signal peptide" evidence="1">
    <location>
        <begin position="1"/>
        <end position="23"/>
    </location>
</feature>
<reference evidence="3" key="1">
    <citation type="submission" date="2018-09" db="EMBL/GenBank/DDBJ databases">
        <authorList>
            <person name="Ashton P.M."/>
            <person name="Dallman T."/>
            <person name="Nair S."/>
            <person name="De Pinna E."/>
            <person name="Peters T."/>
            <person name="Grant K."/>
        </authorList>
    </citation>
    <scope>NUCLEOTIDE SEQUENCE [LARGE SCALE GENOMIC DNA]</scope>
    <source>
        <strain evidence="3">598938</strain>
    </source>
</reference>
<dbReference type="PROSITE" id="PS51257">
    <property type="entry name" value="PROKAR_LIPOPROTEIN"/>
    <property type="match status" value="1"/>
</dbReference>
<feature type="chain" id="PRO_5018649614" description="DUF7424 domain-containing protein" evidence="1">
    <location>
        <begin position="24"/>
        <end position="222"/>
    </location>
</feature>
<protein>
    <recommendedName>
        <fullName evidence="2">DUF7424 domain-containing protein</fullName>
    </recommendedName>
</protein>
<proteinExistence type="predicted"/>
<gene>
    <name evidence="3" type="ORF">D7N80_11935</name>
</gene>
<dbReference type="AlphaFoldDB" id="A0A3R1BTF8"/>
<dbReference type="EMBL" id="RVVJ01000012">
    <property type="protein sequence ID" value="MML54013.1"/>
    <property type="molecule type" value="Genomic_DNA"/>
</dbReference>
<evidence type="ECO:0000313" key="3">
    <source>
        <dbReference type="EMBL" id="MML54013.1"/>
    </source>
</evidence>
<evidence type="ECO:0000259" key="2">
    <source>
        <dbReference type="Pfam" id="PF24199"/>
    </source>
</evidence>
<dbReference type="InterPro" id="IPR055847">
    <property type="entry name" value="DUF7424"/>
</dbReference>
<accession>A0A3R1BTF8</accession>
<comment type="caution">
    <text evidence="3">The sequence shown here is derived from an EMBL/GenBank/DDBJ whole genome shotgun (WGS) entry which is preliminary data.</text>
</comment>
<name>A0A3R1BTF8_SALET</name>
<feature type="domain" description="DUF7424" evidence="2">
    <location>
        <begin position="20"/>
        <end position="211"/>
    </location>
</feature>
<organism evidence="3">
    <name type="scientific">Salmonella enterica I</name>
    <dbReference type="NCBI Taxonomy" id="59201"/>
    <lineage>
        <taxon>Bacteria</taxon>
        <taxon>Pseudomonadati</taxon>
        <taxon>Pseudomonadota</taxon>
        <taxon>Gammaproteobacteria</taxon>
        <taxon>Enterobacterales</taxon>
        <taxon>Enterobacteriaceae</taxon>
        <taxon>Salmonella</taxon>
    </lineage>
</organism>
<evidence type="ECO:0000256" key="1">
    <source>
        <dbReference type="SAM" id="SignalP"/>
    </source>
</evidence>